<dbReference type="InterPro" id="IPR036709">
    <property type="entry name" value="Autotransporte_beta_dom_sf"/>
</dbReference>
<dbReference type="HOGENOM" id="CLU_230354_0_0_0"/>
<dbReference type="InterPro" id="IPR005546">
    <property type="entry name" value="Autotransporte_beta"/>
</dbReference>
<reference evidence="3 4" key="1">
    <citation type="journal article" date="2013" name="Genome Announc.">
        <title>Complete genome sequence of the hyperthermophilic sulfate-reducing bacterium Thermodesulfobacterium geofontis OPF15T.</title>
        <authorList>
            <person name="Elkins J.G."/>
            <person name="Hamilton-Brehm S.D."/>
            <person name="Lucas S."/>
            <person name="Han J."/>
            <person name="Lapidus A."/>
            <person name="Cheng J.F."/>
            <person name="Goodwin L.A."/>
            <person name="Pitluck S."/>
            <person name="Peters L."/>
            <person name="Mikhailova N."/>
            <person name="Davenport K.W."/>
            <person name="Detter J.C."/>
            <person name="Han C.S."/>
            <person name="Tapia R."/>
            <person name="Land M.L."/>
            <person name="Hauser L."/>
            <person name="Kyrpides N.C."/>
            <person name="Ivanova N.N."/>
            <person name="Pagani I."/>
            <person name="Bruce D."/>
            <person name="Woyke T."/>
            <person name="Cottingham R.W."/>
        </authorList>
    </citation>
    <scope>NUCLEOTIDE SEQUENCE [LARGE SCALE GENOMIC DNA]</scope>
    <source>
        <strain evidence="3 4">OPF15</strain>
    </source>
</reference>
<keyword evidence="1" id="KW-0472">Membrane</keyword>
<dbReference type="OrthoDB" id="5431911at2"/>
<gene>
    <name evidence="3" type="ordered locus">TOPB45_1089</name>
</gene>
<organism evidence="3 4">
    <name type="scientific">Thermodesulfobacterium geofontis (strain OPF15)</name>
    <dbReference type="NCBI Taxonomy" id="795359"/>
    <lineage>
        <taxon>Bacteria</taxon>
        <taxon>Pseudomonadati</taxon>
        <taxon>Thermodesulfobacteriota</taxon>
        <taxon>Thermodesulfobacteria</taxon>
        <taxon>Thermodesulfobacteriales</taxon>
        <taxon>Thermodesulfobacteriaceae</taxon>
        <taxon>Thermodesulfobacterium</taxon>
    </lineage>
</organism>
<dbReference type="KEGG" id="top:TOPB45_1089"/>
<dbReference type="eggNOG" id="COG3468">
    <property type="taxonomic scope" value="Bacteria"/>
</dbReference>
<feature type="transmembrane region" description="Helical" evidence="1">
    <location>
        <begin position="12"/>
        <end position="31"/>
    </location>
</feature>
<sequence>MQGKGFKEYLEWLTVGVFILLIIGMGARLTIGQEAKIGVSLNASNSSYTLEQALSVSDNTGAHTGGIFIDNDTQALFSDLTINAALTVTQTNSTTFTFNNETEISNTLGIFTQGAFGDEMTARPIGNLTITSNGAINVSANGTAVVAGGIAVGNVTDNLINNGTINVFGNVIDSSGQLMVGGVYAVNATNVVNNGNVTVKGTGGYVDYAHNNVPVGFEIKERLDNFTNTGNISVSIESINATAVGVRSYDIGYFNNTGNISVFANSTSGGTPGPGVVGVMAGKPTEFEGYYPGQMRTFVNSGNLTVTGYASGSSFYAHGVEVLGDENFVNNFTNTGNILVTAQATNGHVYATGVRAWSIGNFTNTGDIRVTAQATNGYVLTYGVRVWSSIDNFTNNGGISVIANGTDFVYASGVEAGDIGSFTGNGTIFVSATSSNEGVEAYGVNAGNIGDFRLERGGIITVTANGTNYAEAYGIYQEYGYIGNFTNEGSISVIANATGGNAQAYGLYYAYSIDNFTNNGGISVIANGTDFVYASGVEAGDIGSFTGNGTISVSATASNGTAGASGVSAYGNIDDFKLERGGIITVTASGTAVFAGGVLVGNVTDNLINNGTISVFGNVTYPSGQLMVGGVYVENAATNVVNNGNVTVNGTGGYVNYAENNVPAGFEIASLGNFTNTGNINVSIESINATAVGVRSYEIGYFNNTGNISVFTNSTSGDFSAVIGVMAGQLEEFEEAHSGHIGNFVNNGNLTVTGYASGGKLNAAGVAVFNGTIDDFQNLERIEVYGKNIGGNATVAGVYAENGIGNFTNIGNIIATSNASDVAEAYGVVTNYYINNLTLNNGTINVNATGTNGAYAGGIVAGSNVGNFTLNSEITTIANATNGWAEAFGIEVGGNVGNFTTNGAISVSANATNGQARASGVEVWGSVGNFTGNGAISVSANATNGQARASGVEVWGSVGNFTGNGAISVSATGTNGAWAMGVFAGSIGNFTNAGSIVASANGTDWSEAWGVCVSNSIDNFTNKNNINANAIGNSNVAAYGIETMGNVSNIGNFANEGNIIVNATATVKGAWVAGISVGGDISNFTNEGSIIASANGTSEASALGIYLWNGIGNFTNKGNINVIATSTNGNAEAYGVSASDIDNFTNNATGVINVTAIAFNGNATAKGVDVDGTISNFINSGSITANSTSTGGNAENTKGVTAYNIDEFFNNGTITAISTATGNADVTGVEIDSNATSFTNAGIITAAATGANATSSGVFVGNATLFTNTKTINVTANATAGKVIAAGVVGSNNLGNFTNEGNITVTSNATSGGIVGGVLAGLPPEIGGGANGTIGIFVNNGNLTVKGYTGGAELHVTGVAVFNGTIDEFQNLSGGRIEVYGNNIGGNATVYGVGAFKDTGGYGNLTNFINAGLINATAIGGNATSWGVYADDYIGNFTNTGNILVTAQATNGSAHARGVKVDYISNFTNTGSIWVSAQATNGYAGAKGVKGDDSIDNFTNTGNIWLATQATNGMAYTIGVDAHDYIGNFTNTGNIRVTAQATNGSAFTEGISAYGSIYNFTNTGNILVVSQATNGPAFASGVDPGNIGNFTNNGSISVIANGTDYVYAAGVGTGNIGSFTSNGTISVNAIASNGNATAYGILAGDVGNFTNAGTIDITATATNGTAKAYGLNVGVVDTIGNFTNNGTIKITATGKDAEATGLYAVFLTGTLLNDINGLIKVSAQGEQSANATGIYVEKAQTGSTILNKGLIDVSAISTSGSVNSIGIYLKDSNTTFTNNGTIKVYASGNVDKVAGIYVANSTVQLSNPGEVVVWGNVPSEAKIRTLYVDTGSNVTLKDKFAITFGAPGTGHNIAPIYVASGSALNLNSTTLVVRLWNNSAQYIVVNTPYSIIEYNGTVNGNWGGLEKGYTNPLINVTWYNSTITDKDAQIIFKYSALNNPEQALGPVSSITGGVIINSIMVDNVFTFLPISSPLIFVKGYQPIMLASSGVSDVGAGYSVGGIEYRGGMWFKPLYTYVDADDLGFDADAYGFNIGLGGFLTKNFSLGIYANYLRAEYDYSISSAKDGDSDIFSVGIAGMWKMMKDTYLRYNVYGFSSSNDYHGRTGFNFELKEKASYNMNGVHAEILIGKVYRGKLNIIPEIGIKYTYYNPESFWTKVYDSAGNRVSSWDRYYDPDNKHMWKGLVGVMVAGETKAGGIPVNLFAYGRLEQAFGENDISALNYMRSDPTRWEISKEINRTTFIVQLGGEFMLQKNLGLEISGRGDFNGDYSGYTGKVMLRYSW</sequence>
<accession>F8C628</accession>
<name>F8C628_THEGP</name>
<evidence type="ECO:0000256" key="1">
    <source>
        <dbReference type="SAM" id="Phobius"/>
    </source>
</evidence>
<evidence type="ECO:0000313" key="3">
    <source>
        <dbReference type="EMBL" id="AEH23179.1"/>
    </source>
</evidence>
<proteinExistence type="predicted"/>
<keyword evidence="1" id="KW-0812">Transmembrane</keyword>
<keyword evidence="1" id="KW-1133">Transmembrane helix</keyword>
<dbReference type="EMBL" id="CP002829">
    <property type="protein sequence ID" value="AEH23179.1"/>
    <property type="molecule type" value="Genomic_DNA"/>
</dbReference>
<keyword evidence="4" id="KW-1185">Reference proteome</keyword>
<dbReference type="PROSITE" id="PS51208">
    <property type="entry name" value="AUTOTRANSPORTER"/>
    <property type="match status" value="1"/>
</dbReference>
<evidence type="ECO:0000313" key="4">
    <source>
        <dbReference type="Proteomes" id="UP000006583"/>
    </source>
</evidence>
<dbReference type="SUPFAM" id="SSF103515">
    <property type="entry name" value="Autotransporter"/>
    <property type="match status" value="1"/>
</dbReference>
<feature type="domain" description="Autotransporter" evidence="2">
    <location>
        <begin position="2001"/>
        <end position="2281"/>
    </location>
</feature>
<dbReference type="STRING" id="795359.TOPB45_1089"/>
<evidence type="ECO:0000259" key="2">
    <source>
        <dbReference type="PROSITE" id="PS51208"/>
    </source>
</evidence>
<dbReference type="SMART" id="SM00869">
    <property type="entry name" value="Autotransporter"/>
    <property type="match status" value="1"/>
</dbReference>
<dbReference type="Proteomes" id="UP000006583">
    <property type="component" value="Chromosome"/>
</dbReference>
<dbReference type="PATRIC" id="fig|795359.3.peg.1101"/>
<protein>
    <submittedName>
        <fullName evidence="3">Outer membrane autotransporter barrel domain protein</fullName>
    </submittedName>
</protein>
<dbReference type="RefSeq" id="WP_013909877.1">
    <property type="nucleotide sequence ID" value="NC_015682.1"/>
</dbReference>